<dbReference type="EMBL" id="BNJK01000002">
    <property type="protein sequence ID" value="GHO98355.1"/>
    <property type="molecule type" value="Genomic_DNA"/>
</dbReference>
<keyword evidence="2" id="KW-1185">Reference proteome</keyword>
<proteinExistence type="predicted"/>
<comment type="caution">
    <text evidence="1">The sequence shown here is derived from an EMBL/GenBank/DDBJ whole genome shotgun (WGS) entry which is preliminary data.</text>
</comment>
<evidence type="ECO:0000313" key="1">
    <source>
        <dbReference type="EMBL" id="GHO98355.1"/>
    </source>
</evidence>
<accession>A0A8J3IWY9</accession>
<gene>
    <name evidence="1" type="ORF">KSF_084030</name>
</gene>
<name>A0A8J3IWY9_9CHLR</name>
<reference evidence="1" key="1">
    <citation type="submission" date="2020-10" db="EMBL/GenBank/DDBJ databases">
        <title>Taxonomic study of unclassified bacteria belonging to the class Ktedonobacteria.</title>
        <authorList>
            <person name="Yabe S."/>
            <person name="Wang C.M."/>
            <person name="Zheng Y."/>
            <person name="Sakai Y."/>
            <person name="Cavaletti L."/>
            <person name="Monciardini P."/>
            <person name="Donadio S."/>
        </authorList>
    </citation>
    <scope>NUCLEOTIDE SEQUENCE</scope>
    <source>
        <strain evidence="1">ID150040</strain>
    </source>
</reference>
<dbReference type="AlphaFoldDB" id="A0A8J3IWY9"/>
<organism evidence="1 2">
    <name type="scientific">Reticulibacter mediterranei</name>
    <dbReference type="NCBI Taxonomy" id="2778369"/>
    <lineage>
        <taxon>Bacteria</taxon>
        <taxon>Bacillati</taxon>
        <taxon>Chloroflexota</taxon>
        <taxon>Ktedonobacteria</taxon>
        <taxon>Ktedonobacterales</taxon>
        <taxon>Reticulibacteraceae</taxon>
        <taxon>Reticulibacter</taxon>
    </lineage>
</organism>
<sequence>MLETNVTCDSCGLVFSIYGVFSNCPDCGKLNARVIYEKSLDASNGKLILSDDDKIDEHIRADLIKDALVGTVSAFDSLGKALRAKHSTLPQRPKNLFQNFLELEKALNTVIGKDIAVLVGTGDRDFLFKMFQVRHIYEHNAGVIDADFVGKLPGYANQLGRKFPLKKDEVTLFVSLMRILGDIIYKAFEK</sequence>
<dbReference type="Proteomes" id="UP000597444">
    <property type="component" value="Unassembled WGS sequence"/>
</dbReference>
<protein>
    <submittedName>
        <fullName evidence="1">Uncharacterized protein</fullName>
    </submittedName>
</protein>
<evidence type="ECO:0000313" key="2">
    <source>
        <dbReference type="Proteomes" id="UP000597444"/>
    </source>
</evidence>